<dbReference type="PANTHER" id="PTHR30289">
    <property type="entry name" value="UNCHARACTERIZED PROTEIN YBCL-RELATED"/>
    <property type="match status" value="1"/>
</dbReference>
<evidence type="ECO:0008006" key="3">
    <source>
        <dbReference type="Google" id="ProtNLM"/>
    </source>
</evidence>
<dbReference type="CDD" id="cd00865">
    <property type="entry name" value="PEBP_bact_arch"/>
    <property type="match status" value="1"/>
</dbReference>
<dbReference type="NCBIfam" id="TIGR00481">
    <property type="entry name" value="YbhB/YbcL family Raf kinase inhibitor-like protein"/>
    <property type="match status" value="1"/>
</dbReference>
<dbReference type="Proteomes" id="UP000177346">
    <property type="component" value="Unassembled WGS sequence"/>
</dbReference>
<dbReference type="InterPro" id="IPR036610">
    <property type="entry name" value="PEBP-like_sf"/>
</dbReference>
<dbReference type="Gene3D" id="3.90.280.10">
    <property type="entry name" value="PEBP-like"/>
    <property type="match status" value="1"/>
</dbReference>
<evidence type="ECO:0000313" key="1">
    <source>
        <dbReference type="EMBL" id="OGF86629.1"/>
    </source>
</evidence>
<dbReference type="EMBL" id="MFIF01000013">
    <property type="protein sequence ID" value="OGF86629.1"/>
    <property type="molecule type" value="Genomic_DNA"/>
</dbReference>
<dbReference type="Pfam" id="PF01161">
    <property type="entry name" value="PBP"/>
    <property type="match status" value="1"/>
</dbReference>
<evidence type="ECO:0000313" key="2">
    <source>
        <dbReference type="Proteomes" id="UP000177346"/>
    </source>
</evidence>
<sequence length="149" mass="16382">MIIRALSFCESEQIPGRFTCEGDNINPLLSIDGVPDGARSLVLIMDDPDATRGETWDHWVVWNIPPETREIPEGWSAPADIKQGTTSFGDQKYGGPCPPPGVKPHRYVFKLYALDTVLDIPVESTKKDVEKAMAGKVIAEARTVGLFGR</sequence>
<comment type="caution">
    <text evidence="1">The sequence shown here is derived from an EMBL/GenBank/DDBJ whole genome shotgun (WGS) entry which is preliminary data.</text>
</comment>
<dbReference type="SUPFAM" id="SSF49777">
    <property type="entry name" value="PEBP-like"/>
    <property type="match status" value="1"/>
</dbReference>
<protein>
    <recommendedName>
        <fullName evidence="3">Kinase inhibitor</fullName>
    </recommendedName>
</protein>
<dbReference type="InterPro" id="IPR008914">
    <property type="entry name" value="PEBP"/>
</dbReference>
<name>A0A1F5XFK4_9BACT</name>
<dbReference type="AlphaFoldDB" id="A0A1F5XFK4"/>
<dbReference type="PANTHER" id="PTHR30289:SF1">
    <property type="entry name" value="PEBP (PHOSPHATIDYLETHANOLAMINE-BINDING PROTEIN) FAMILY PROTEIN"/>
    <property type="match status" value="1"/>
</dbReference>
<accession>A0A1F5XFK4</accession>
<dbReference type="InterPro" id="IPR005247">
    <property type="entry name" value="YbhB_YbcL/LppC-like"/>
</dbReference>
<proteinExistence type="predicted"/>
<gene>
    <name evidence="1" type="ORF">A3B19_01635</name>
</gene>
<reference evidence="1 2" key="1">
    <citation type="journal article" date="2016" name="Nat. Commun.">
        <title>Thousands of microbial genomes shed light on interconnected biogeochemical processes in an aquifer system.</title>
        <authorList>
            <person name="Anantharaman K."/>
            <person name="Brown C.T."/>
            <person name="Hug L.A."/>
            <person name="Sharon I."/>
            <person name="Castelle C.J."/>
            <person name="Probst A.J."/>
            <person name="Thomas B.C."/>
            <person name="Singh A."/>
            <person name="Wilkins M.J."/>
            <person name="Karaoz U."/>
            <person name="Brodie E.L."/>
            <person name="Williams K.H."/>
            <person name="Hubbard S.S."/>
            <person name="Banfield J.F."/>
        </authorList>
    </citation>
    <scope>NUCLEOTIDE SEQUENCE [LARGE SCALE GENOMIC DNA]</scope>
</reference>
<organism evidence="1 2">
    <name type="scientific">Candidatus Giovannonibacteria bacterium RIFCSPLOWO2_01_FULL_46_32</name>
    <dbReference type="NCBI Taxonomy" id="1798353"/>
    <lineage>
        <taxon>Bacteria</taxon>
        <taxon>Candidatus Giovannoniibacteriota</taxon>
    </lineage>
</organism>